<dbReference type="OrthoDB" id="5497289at2"/>
<dbReference type="InterPro" id="IPR046876">
    <property type="entry name" value="Prok_STING"/>
</dbReference>
<keyword evidence="1" id="KW-0547">Nucleotide-binding</keyword>
<keyword evidence="13" id="KW-1185">Reference proteome</keyword>
<evidence type="ECO:0000256" key="3">
    <source>
        <dbReference type="ARBA" id="ARBA00023118"/>
    </source>
</evidence>
<sequence length="306" mass="34813">MKPRVFIGSSREGLPKAKLLKGYLSGVADCQIWNEDFFENNKSSFESLSQSSTLFDFAILLASADDVVLKRDNLEISARDNVLFEFGLYVGRLGRNRAFFVKEKGLNLPSDLYGITLSEFDFGSNFEDVSNGIGKRIVDLWQTFELGLAPSTILALGYFDNFVLPVSRELMQSEKRSVEGLNFADFTLNIVIPDELPNNFQDEVIAYLGTHNLKEMKVETVTRKFNFYLDYDYANQESLNLYDLPTTLGALKRAIEMAVPNSYYGESERERVFKKKEMNNFCRALTYLVGNNSITKKKVKITMVDV</sequence>
<evidence type="ECO:0000313" key="12">
    <source>
        <dbReference type="EMBL" id="ACT92614.1"/>
    </source>
</evidence>
<dbReference type="STRING" id="471854.Dfer_1366"/>
<dbReference type="eggNOG" id="COG4271">
    <property type="taxonomic scope" value="Bacteria"/>
</dbReference>
<dbReference type="GO" id="GO:0051607">
    <property type="term" value="P:defense response to virus"/>
    <property type="evidence" value="ECO:0007669"/>
    <property type="project" value="UniProtKB-KW"/>
</dbReference>
<protein>
    <recommendedName>
        <fullName evidence="6">CD-NTase-associated protein 12</fullName>
        <ecNumber evidence="5">3.2.2.5</ecNumber>
    </recommendedName>
    <alternativeName>
        <fullName evidence="7">NAD(+) hydrolase</fullName>
    </alternativeName>
    <alternativeName>
        <fullName evidence="8">TIR-STING</fullName>
    </alternativeName>
</protein>
<evidence type="ECO:0000256" key="8">
    <source>
        <dbReference type="ARBA" id="ARBA00034366"/>
    </source>
</evidence>
<evidence type="ECO:0000256" key="4">
    <source>
        <dbReference type="ARBA" id="ARBA00034315"/>
    </source>
</evidence>
<comment type="similarity">
    <text evidence="4">In the C-terminal section; belongs to the bacterial STING family.</text>
</comment>
<keyword evidence="3" id="KW-0051">Antiviral defense</keyword>
<dbReference type="EMBL" id="CP001619">
    <property type="protein sequence ID" value="ACT92614.1"/>
    <property type="molecule type" value="Genomic_DNA"/>
</dbReference>
<dbReference type="Pfam" id="PF10137">
    <property type="entry name" value="CAP12-PCTIR_TIR"/>
    <property type="match status" value="1"/>
</dbReference>
<proteinExistence type="inferred from homology"/>
<organism evidence="12 13">
    <name type="scientific">Dyadobacter fermentans (strain ATCC 700827 / DSM 18053 / CIP 107007 / KCTC 52180 / NS114)</name>
    <dbReference type="NCBI Taxonomy" id="471854"/>
    <lineage>
        <taxon>Bacteria</taxon>
        <taxon>Pseudomonadati</taxon>
        <taxon>Bacteroidota</taxon>
        <taxon>Cytophagia</taxon>
        <taxon>Cytophagales</taxon>
        <taxon>Spirosomataceae</taxon>
        <taxon>Dyadobacter</taxon>
    </lineage>
</organism>
<dbReference type="Proteomes" id="UP000002011">
    <property type="component" value="Chromosome"/>
</dbReference>
<evidence type="ECO:0000259" key="11">
    <source>
        <dbReference type="Pfam" id="PF20300"/>
    </source>
</evidence>
<dbReference type="CDD" id="cd22659">
    <property type="entry name" value="STING_bact-like"/>
    <property type="match status" value="1"/>
</dbReference>
<evidence type="ECO:0000256" key="5">
    <source>
        <dbReference type="ARBA" id="ARBA00034327"/>
    </source>
</evidence>
<dbReference type="AlphaFoldDB" id="C6W705"/>
<evidence type="ECO:0000256" key="2">
    <source>
        <dbReference type="ARBA" id="ARBA00022801"/>
    </source>
</evidence>
<dbReference type="KEGG" id="dfe:Dfer_1366"/>
<feature type="domain" description="Prokaryotic STING" evidence="11">
    <location>
        <begin position="150"/>
        <end position="285"/>
    </location>
</feature>
<evidence type="ECO:0000256" key="1">
    <source>
        <dbReference type="ARBA" id="ARBA00022741"/>
    </source>
</evidence>
<dbReference type="InterPro" id="IPR019302">
    <property type="entry name" value="CAP12/PCTIR_TIR_dom"/>
</dbReference>
<feature type="domain" description="CD-NTase-associated protein 12/Pycsar effector protein TIR" evidence="10">
    <location>
        <begin position="4"/>
        <end position="121"/>
    </location>
</feature>
<dbReference type="RefSeq" id="WP_015810868.1">
    <property type="nucleotide sequence ID" value="NC_013037.1"/>
</dbReference>
<dbReference type="HOGENOM" id="CLU_890431_0_0_10"/>
<dbReference type="GO" id="GO:0000166">
    <property type="term" value="F:nucleotide binding"/>
    <property type="evidence" value="ECO:0007669"/>
    <property type="project" value="UniProtKB-KW"/>
</dbReference>
<accession>C6W705</accession>
<name>C6W705_DYAFD</name>
<evidence type="ECO:0000259" key="10">
    <source>
        <dbReference type="Pfam" id="PF10137"/>
    </source>
</evidence>
<dbReference type="GO" id="GO:0003953">
    <property type="term" value="F:NAD+ nucleosidase activity"/>
    <property type="evidence" value="ECO:0007669"/>
    <property type="project" value="UniProtKB-EC"/>
</dbReference>
<dbReference type="EC" id="3.2.2.5" evidence="5"/>
<dbReference type="Pfam" id="PF20300">
    <property type="entry name" value="prok_STING"/>
    <property type="match status" value="1"/>
</dbReference>
<evidence type="ECO:0000256" key="7">
    <source>
        <dbReference type="ARBA" id="ARBA00034355"/>
    </source>
</evidence>
<reference evidence="12 13" key="1">
    <citation type="journal article" date="2009" name="Stand. Genomic Sci.">
        <title>Complete genome sequence of Dyadobacter fermentans type strain (NS114).</title>
        <authorList>
            <person name="Lang E."/>
            <person name="Lapidus A."/>
            <person name="Chertkov O."/>
            <person name="Brettin T."/>
            <person name="Detter J.C."/>
            <person name="Han C."/>
            <person name="Copeland A."/>
            <person name="Glavina Del Rio T."/>
            <person name="Nolan M."/>
            <person name="Chen F."/>
            <person name="Lucas S."/>
            <person name="Tice H."/>
            <person name="Cheng J.F."/>
            <person name="Land M."/>
            <person name="Hauser L."/>
            <person name="Chang Y.J."/>
            <person name="Jeffries C.D."/>
            <person name="Kopitz M."/>
            <person name="Bruce D."/>
            <person name="Goodwin L."/>
            <person name="Pitluck S."/>
            <person name="Ovchinnikova G."/>
            <person name="Pati A."/>
            <person name="Ivanova N."/>
            <person name="Mavrommatis K."/>
            <person name="Chen A."/>
            <person name="Palaniappan K."/>
            <person name="Chain P."/>
            <person name="Bristow J."/>
            <person name="Eisen J.A."/>
            <person name="Markowitz V."/>
            <person name="Hugenholtz P."/>
            <person name="Goker M."/>
            <person name="Rohde M."/>
            <person name="Kyrpides N.C."/>
            <person name="Klenk H.P."/>
        </authorList>
    </citation>
    <scope>NUCLEOTIDE SEQUENCE [LARGE SCALE GENOMIC DNA]</scope>
    <source>
        <strain evidence="13">ATCC 700827 / DSM 18053 / CIP 107007 / KCTC 52180 / NS114</strain>
    </source>
</reference>
<gene>
    <name evidence="12" type="ordered locus">Dfer_1366</name>
</gene>
<comment type="catalytic activity">
    <reaction evidence="9">
        <text>NAD(+) + H2O = ADP-D-ribose + nicotinamide + H(+)</text>
        <dbReference type="Rhea" id="RHEA:16301"/>
        <dbReference type="ChEBI" id="CHEBI:15377"/>
        <dbReference type="ChEBI" id="CHEBI:15378"/>
        <dbReference type="ChEBI" id="CHEBI:17154"/>
        <dbReference type="ChEBI" id="CHEBI:57540"/>
        <dbReference type="ChEBI" id="CHEBI:57967"/>
        <dbReference type="EC" id="3.2.2.5"/>
    </reaction>
</comment>
<dbReference type="GO" id="GO:0050135">
    <property type="term" value="F:NADP+ nucleosidase activity"/>
    <property type="evidence" value="ECO:0007669"/>
    <property type="project" value="InterPro"/>
</dbReference>
<evidence type="ECO:0000256" key="6">
    <source>
        <dbReference type="ARBA" id="ARBA00034339"/>
    </source>
</evidence>
<evidence type="ECO:0000313" key="13">
    <source>
        <dbReference type="Proteomes" id="UP000002011"/>
    </source>
</evidence>
<evidence type="ECO:0000256" key="9">
    <source>
        <dbReference type="ARBA" id="ARBA00049230"/>
    </source>
</evidence>
<keyword evidence="2" id="KW-0378">Hydrolase</keyword>